<dbReference type="InterPro" id="IPR050109">
    <property type="entry name" value="HTH-type_TetR-like_transc_reg"/>
</dbReference>
<protein>
    <submittedName>
        <fullName evidence="6">Putative Transcriptional regulator, TetR family</fullName>
    </submittedName>
</protein>
<keyword evidence="3" id="KW-0804">Transcription</keyword>
<dbReference type="Gene3D" id="1.10.357.10">
    <property type="entry name" value="Tetracycline Repressor, domain 2"/>
    <property type="match status" value="1"/>
</dbReference>
<dbReference type="Proteomes" id="UP000035763">
    <property type="component" value="Unassembled WGS sequence"/>
</dbReference>
<dbReference type="EMBL" id="CAJA01000079">
    <property type="protein sequence ID" value="CCH72457.1"/>
    <property type="molecule type" value="Genomic_DNA"/>
</dbReference>
<evidence type="ECO:0000313" key="7">
    <source>
        <dbReference type="Proteomes" id="UP000035763"/>
    </source>
</evidence>
<dbReference type="Pfam" id="PF17754">
    <property type="entry name" value="TetR_C_14"/>
    <property type="match status" value="1"/>
</dbReference>
<dbReference type="InterPro" id="IPR009057">
    <property type="entry name" value="Homeodomain-like_sf"/>
</dbReference>
<dbReference type="OrthoDB" id="8688418at2"/>
<dbReference type="Pfam" id="PF00440">
    <property type="entry name" value="TetR_N"/>
    <property type="match status" value="1"/>
</dbReference>
<dbReference type="GO" id="GO:0003700">
    <property type="term" value="F:DNA-binding transcription factor activity"/>
    <property type="evidence" value="ECO:0007669"/>
    <property type="project" value="TreeGrafter"/>
</dbReference>
<dbReference type="PROSITE" id="PS50977">
    <property type="entry name" value="HTH_TETR_2"/>
    <property type="match status" value="1"/>
</dbReference>
<dbReference type="AlphaFoldDB" id="W6JU88"/>
<keyword evidence="7" id="KW-1185">Reference proteome</keyword>
<keyword evidence="1" id="KW-0805">Transcription regulation</keyword>
<evidence type="ECO:0000256" key="2">
    <source>
        <dbReference type="ARBA" id="ARBA00023125"/>
    </source>
</evidence>
<evidence type="ECO:0000256" key="1">
    <source>
        <dbReference type="ARBA" id="ARBA00023015"/>
    </source>
</evidence>
<feature type="DNA-binding region" description="H-T-H motif" evidence="4">
    <location>
        <begin position="49"/>
        <end position="68"/>
    </location>
</feature>
<dbReference type="GO" id="GO:0000976">
    <property type="term" value="F:transcription cis-regulatory region binding"/>
    <property type="evidence" value="ECO:0007669"/>
    <property type="project" value="TreeGrafter"/>
</dbReference>
<dbReference type="Gene3D" id="1.10.10.60">
    <property type="entry name" value="Homeodomain-like"/>
    <property type="match status" value="1"/>
</dbReference>
<dbReference type="RefSeq" id="WP_048693787.1">
    <property type="nucleotide sequence ID" value="NZ_HG764815.1"/>
</dbReference>
<comment type="caution">
    <text evidence="6">The sequence shown here is derived from an EMBL/GenBank/DDBJ whole genome shotgun (WGS) entry which is preliminary data.</text>
</comment>
<accession>W6JU88</accession>
<evidence type="ECO:0000256" key="3">
    <source>
        <dbReference type="ARBA" id="ARBA00023163"/>
    </source>
</evidence>
<dbReference type="InterPro" id="IPR041347">
    <property type="entry name" value="MftR_C"/>
</dbReference>
<keyword evidence="2 4" id="KW-0238">DNA-binding</keyword>
<name>W6JU88_9MICO</name>
<dbReference type="InterPro" id="IPR001647">
    <property type="entry name" value="HTH_TetR"/>
</dbReference>
<proteinExistence type="predicted"/>
<gene>
    <name evidence="6" type="ORF">BN11_170009</name>
</gene>
<reference evidence="6 7" key="1">
    <citation type="journal article" date="2013" name="ISME J.">
        <title>A metabolic model for members of the genus Tetrasphaera involved in enhanced biological phosphorus removal.</title>
        <authorList>
            <person name="Kristiansen R."/>
            <person name="Nguyen H.T.T."/>
            <person name="Saunders A.M."/>
            <person name="Nielsen J.L."/>
            <person name="Wimmer R."/>
            <person name="Le V.Q."/>
            <person name="McIlroy S.J."/>
            <person name="Petrovski S."/>
            <person name="Seviour R.J."/>
            <person name="Calteau A."/>
            <person name="Nielsen K.L."/>
            <person name="Nielsen P.H."/>
        </authorList>
    </citation>
    <scope>NUCLEOTIDE SEQUENCE [LARGE SCALE GENOMIC DNA]</scope>
    <source>
        <strain evidence="6 7">Ben110</strain>
    </source>
</reference>
<organism evidence="6 7">
    <name type="scientific">Nostocoides australiense Ben110</name>
    <dbReference type="NCBI Taxonomy" id="1193182"/>
    <lineage>
        <taxon>Bacteria</taxon>
        <taxon>Bacillati</taxon>
        <taxon>Actinomycetota</taxon>
        <taxon>Actinomycetes</taxon>
        <taxon>Micrococcales</taxon>
        <taxon>Intrasporangiaceae</taxon>
        <taxon>Nostocoides</taxon>
    </lineage>
</organism>
<evidence type="ECO:0000313" key="6">
    <source>
        <dbReference type="EMBL" id="CCH72457.1"/>
    </source>
</evidence>
<dbReference type="STRING" id="1193182.BN11_170009"/>
<dbReference type="PANTHER" id="PTHR30055">
    <property type="entry name" value="HTH-TYPE TRANSCRIPTIONAL REGULATOR RUTR"/>
    <property type="match status" value="1"/>
</dbReference>
<evidence type="ECO:0000259" key="5">
    <source>
        <dbReference type="PROSITE" id="PS50977"/>
    </source>
</evidence>
<dbReference type="SUPFAM" id="SSF46689">
    <property type="entry name" value="Homeodomain-like"/>
    <property type="match status" value="1"/>
</dbReference>
<feature type="domain" description="HTH tetR-type" evidence="5">
    <location>
        <begin position="26"/>
        <end position="86"/>
    </location>
</feature>
<dbReference type="PANTHER" id="PTHR30055:SF234">
    <property type="entry name" value="HTH-TYPE TRANSCRIPTIONAL REGULATOR BETI"/>
    <property type="match status" value="1"/>
</dbReference>
<evidence type="ECO:0000256" key="4">
    <source>
        <dbReference type="PROSITE-ProRule" id="PRU00335"/>
    </source>
</evidence>
<dbReference type="PRINTS" id="PR00455">
    <property type="entry name" value="HTHTETR"/>
</dbReference>
<sequence>MSMSPSDCTVHGAVTAVSGLRERKKARTTQQLVDAAYALLAEGGFEAMTAEAIADRAGVSRRTFFNYFPSLEAVLVRGVTDLLDEVCGALEDLPADEPLLEGLMQLASSPAQEALLHRVAVLGALGTAAPHTKTVLHTAMLDWLEWLIDFVRSRVPAGSDDLYVVSLATAIVSAAQAAIIRWAEQTGADLSPSGVAAFRATLATSMNYFRRGFDAAPIG</sequence>